<evidence type="ECO:0000313" key="8">
    <source>
        <dbReference type="EMBL" id="QNB45246.1"/>
    </source>
</evidence>
<dbReference type="GO" id="GO:0005737">
    <property type="term" value="C:cytoplasm"/>
    <property type="evidence" value="ECO:0007669"/>
    <property type="project" value="UniProtKB-SubCell"/>
</dbReference>
<organism evidence="8 9">
    <name type="scientific">Thermanaerosceptrum fracticalcis</name>
    <dbReference type="NCBI Taxonomy" id="1712410"/>
    <lineage>
        <taxon>Bacteria</taxon>
        <taxon>Bacillati</taxon>
        <taxon>Bacillota</taxon>
        <taxon>Clostridia</taxon>
        <taxon>Eubacteriales</taxon>
        <taxon>Peptococcaceae</taxon>
        <taxon>Thermanaerosceptrum</taxon>
    </lineage>
</organism>
<proteinExistence type="inferred from homology"/>
<dbReference type="GO" id="GO:0071424">
    <property type="term" value="F:rRNA (cytosine-N4-)-methyltransferase activity"/>
    <property type="evidence" value="ECO:0007669"/>
    <property type="project" value="UniProtKB-UniRule"/>
</dbReference>
<sequence length="313" mass="34941">MNFQHTPVLLQEVLDYLAPLPGKIIVDCTLGGGGHSSEILKRILPGGKLIALDQDLDAIKAAEKKLEPFGKDTFIIVHRNFVHLQEVLREIAVDGVDGILYDLGVSSYQLDEAERGFSYQHDAPLDMRMDRTKPGSAYDLVNKASLEELSEIIKEYGEERWARRIAQFIVKEREIKPLETTGELVEVIKKAIPSGARREGPHPAKRTFQALRIAVNRELDILPGAFAGGIERLKPGGRMAVITFHSLEDRITKDTFKELARGCICPKELPVCVCNNKPKVKILTGKPVLPGERELRDNPRARSAKLRVVEKLS</sequence>
<keyword evidence="5 7" id="KW-0808">Transferase</keyword>
<keyword evidence="4 7" id="KW-0489">Methyltransferase</keyword>
<evidence type="ECO:0000256" key="3">
    <source>
        <dbReference type="ARBA" id="ARBA00022552"/>
    </source>
</evidence>
<evidence type="ECO:0000256" key="2">
    <source>
        <dbReference type="ARBA" id="ARBA00022490"/>
    </source>
</evidence>
<dbReference type="InterPro" id="IPR002903">
    <property type="entry name" value="RsmH"/>
</dbReference>
<keyword evidence="2 7" id="KW-0963">Cytoplasm</keyword>
<evidence type="ECO:0000256" key="7">
    <source>
        <dbReference type="HAMAP-Rule" id="MF_01007"/>
    </source>
</evidence>
<feature type="binding site" evidence="7">
    <location>
        <position position="109"/>
    </location>
    <ligand>
        <name>S-adenosyl-L-methionine</name>
        <dbReference type="ChEBI" id="CHEBI:59789"/>
    </ligand>
</feature>
<dbReference type="EC" id="2.1.1.199" evidence="7"/>
<dbReference type="OrthoDB" id="9806637at2"/>
<dbReference type="HAMAP" id="MF_01007">
    <property type="entry name" value="16SrRNA_methyltr_H"/>
    <property type="match status" value="1"/>
</dbReference>
<evidence type="ECO:0000256" key="4">
    <source>
        <dbReference type="ARBA" id="ARBA00022603"/>
    </source>
</evidence>
<dbReference type="SUPFAM" id="SSF81799">
    <property type="entry name" value="Putative methyltransferase TM0872, insert domain"/>
    <property type="match status" value="1"/>
</dbReference>
<dbReference type="RefSeq" id="WP_034422729.1">
    <property type="nucleotide sequence ID" value="NZ_CP045798.1"/>
</dbReference>
<dbReference type="PANTHER" id="PTHR11265:SF0">
    <property type="entry name" value="12S RRNA N4-METHYLCYTIDINE METHYLTRANSFERASE"/>
    <property type="match status" value="1"/>
</dbReference>
<gene>
    <name evidence="7 8" type="primary">rsmH</name>
    <name evidence="8" type="ORF">BR63_02295</name>
</gene>
<name>A0A7G6DZJ2_THEFR</name>
<dbReference type="SUPFAM" id="SSF53335">
    <property type="entry name" value="S-adenosyl-L-methionine-dependent methyltransferases"/>
    <property type="match status" value="1"/>
</dbReference>
<dbReference type="EMBL" id="CP045798">
    <property type="protein sequence ID" value="QNB45246.1"/>
    <property type="molecule type" value="Genomic_DNA"/>
</dbReference>
<dbReference type="KEGG" id="tfr:BR63_02295"/>
<dbReference type="NCBIfam" id="TIGR00006">
    <property type="entry name" value="16S rRNA (cytosine(1402)-N(4))-methyltransferase RsmH"/>
    <property type="match status" value="1"/>
</dbReference>
<keyword evidence="9" id="KW-1185">Reference proteome</keyword>
<dbReference type="PANTHER" id="PTHR11265">
    <property type="entry name" value="S-ADENOSYL-METHYLTRANSFERASE MRAW"/>
    <property type="match status" value="1"/>
</dbReference>
<keyword evidence="6 7" id="KW-0949">S-adenosyl-L-methionine</keyword>
<comment type="catalytic activity">
    <reaction evidence="7">
        <text>cytidine(1402) in 16S rRNA + S-adenosyl-L-methionine = N(4)-methylcytidine(1402) in 16S rRNA + S-adenosyl-L-homocysteine + H(+)</text>
        <dbReference type="Rhea" id="RHEA:42928"/>
        <dbReference type="Rhea" id="RHEA-COMP:10286"/>
        <dbReference type="Rhea" id="RHEA-COMP:10287"/>
        <dbReference type="ChEBI" id="CHEBI:15378"/>
        <dbReference type="ChEBI" id="CHEBI:57856"/>
        <dbReference type="ChEBI" id="CHEBI:59789"/>
        <dbReference type="ChEBI" id="CHEBI:74506"/>
        <dbReference type="ChEBI" id="CHEBI:82748"/>
        <dbReference type="EC" id="2.1.1.199"/>
    </reaction>
</comment>
<dbReference type="Gene3D" id="1.10.150.170">
    <property type="entry name" value="Putative methyltransferase TM0872, insert domain"/>
    <property type="match status" value="1"/>
</dbReference>
<protein>
    <recommendedName>
        <fullName evidence="7">Ribosomal RNA small subunit methyltransferase H</fullName>
        <ecNumber evidence="7">2.1.1.199</ecNumber>
    </recommendedName>
    <alternativeName>
        <fullName evidence="7">16S rRNA m(4)C1402 methyltransferase</fullName>
    </alternativeName>
    <alternativeName>
        <fullName evidence="7">rRNA (cytosine-N(4)-)-methyltransferase RsmH</fullName>
    </alternativeName>
</protein>
<dbReference type="Pfam" id="PF01795">
    <property type="entry name" value="Methyltransf_5"/>
    <property type="match status" value="1"/>
</dbReference>
<evidence type="ECO:0000256" key="6">
    <source>
        <dbReference type="ARBA" id="ARBA00022691"/>
    </source>
</evidence>
<reference evidence="8 9" key="1">
    <citation type="journal article" date="2019" name="Front. Microbiol.">
        <title>Thermoanaerosceptrum fracticalcis gen. nov. sp. nov., a Novel Fumarate-Fermenting Microorganism From a Deep Fractured Carbonate Aquifer of the US Great Basin.</title>
        <authorList>
            <person name="Hamilton-Brehm S.D."/>
            <person name="Stewart L.E."/>
            <person name="Zavarin M."/>
            <person name="Caldwell M."/>
            <person name="Lawson P.A."/>
            <person name="Onstott T.C."/>
            <person name="Grzymski J."/>
            <person name="Neveux I."/>
            <person name="Lollar B.S."/>
            <person name="Russell C.E."/>
            <person name="Moser D.P."/>
        </authorList>
    </citation>
    <scope>NUCLEOTIDE SEQUENCE [LARGE SCALE GENOMIC DNA]</scope>
    <source>
        <strain evidence="8 9">DRI-13</strain>
    </source>
</reference>
<comment type="similarity">
    <text evidence="1 7">Belongs to the methyltransferase superfamily. RsmH family.</text>
</comment>
<keyword evidence="3 7" id="KW-0698">rRNA processing</keyword>
<dbReference type="InterPro" id="IPR029063">
    <property type="entry name" value="SAM-dependent_MTases_sf"/>
</dbReference>
<comment type="subcellular location">
    <subcellularLocation>
        <location evidence="7">Cytoplasm</location>
    </subcellularLocation>
</comment>
<evidence type="ECO:0000256" key="1">
    <source>
        <dbReference type="ARBA" id="ARBA00010396"/>
    </source>
</evidence>
<dbReference type="PIRSF" id="PIRSF004486">
    <property type="entry name" value="MraW"/>
    <property type="match status" value="1"/>
</dbReference>
<feature type="binding site" evidence="7">
    <location>
        <position position="53"/>
    </location>
    <ligand>
        <name>S-adenosyl-L-methionine</name>
        <dbReference type="ChEBI" id="CHEBI:59789"/>
    </ligand>
</feature>
<dbReference type="FunFam" id="1.10.150.170:FF:000001">
    <property type="entry name" value="Ribosomal RNA small subunit methyltransferase H"/>
    <property type="match status" value="1"/>
</dbReference>
<dbReference type="Proteomes" id="UP000515847">
    <property type="component" value="Chromosome"/>
</dbReference>
<dbReference type="AlphaFoldDB" id="A0A7G6DZJ2"/>
<dbReference type="GO" id="GO:0070475">
    <property type="term" value="P:rRNA base methylation"/>
    <property type="evidence" value="ECO:0007669"/>
    <property type="project" value="UniProtKB-UniRule"/>
</dbReference>
<evidence type="ECO:0000256" key="5">
    <source>
        <dbReference type="ARBA" id="ARBA00022679"/>
    </source>
</evidence>
<feature type="binding site" evidence="7">
    <location>
        <position position="81"/>
    </location>
    <ligand>
        <name>S-adenosyl-L-methionine</name>
        <dbReference type="ChEBI" id="CHEBI:59789"/>
    </ligand>
</feature>
<feature type="binding site" evidence="7">
    <location>
        <position position="102"/>
    </location>
    <ligand>
        <name>S-adenosyl-L-methionine</name>
        <dbReference type="ChEBI" id="CHEBI:59789"/>
    </ligand>
</feature>
<accession>A0A7G6DZJ2</accession>
<evidence type="ECO:0000313" key="9">
    <source>
        <dbReference type="Proteomes" id="UP000515847"/>
    </source>
</evidence>
<dbReference type="Gene3D" id="3.40.50.150">
    <property type="entry name" value="Vaccinia Virus protein VP39"/>
    <property type="match status" value="1"/>
</dbReference>
<feature type="binding site" evidence="7">
    <location>
        <begin position="33"/>
        <end position="35"/>
    </location>
    <ligand>
        <name>S-adenosyl-L-methionine</name>
        <dbReference type="ChEBI" id="CHEBI:59789"/>
    </ligand>
</feature>
<dbReference type="InterPro" id="IPR023397">
    <property type="entry name" value="SAM-dep_MeTrfase_MraW_recog"/>
</dbReference>
<comment type="function">
    <text evidence="7">Specifically methylates the N4 position of cytidine in position 1402 (C1402) of 16S rRNA.</text>
</comment>